<dbReference type="SUPFAM" id="SSF48464">
    <property type="entry name" value="ENTH/VHS domain"/>
    <property type="match status" value="1"/>
</dbReference>
<dbReference type="AlphaFoldDB" id="Q4SSY0"/>
<proteinExistence type="predicted"/>
<protein>
    <submittedName>
        <fullName evidence="1">(spotted green pufferfish) hypothetical protein</fullName>
    </submittedName>
</protein>
<evidence type="ECO:0000313" key="1">
    <source>
        <dbReference type="EMBL" id="CAF96252.1"/>
    </source>
</evidence>
<dbReference type="OrthoDB" id="44015at2759"/>
<dbReference type="Gene3D" id="1.25.40.90">
    <property type="match status" value="1"/>
</dbReference>
<name>Q4SSY0_TETNG</name>
<reference evidence="1" key="1">
    <citation type="journal article" date="2004" name="Nature">
        <title>Genome duplication in the teleost fish Tetraodon nigroviridis reveals the early vertebrate proto-karyotype.</title>
        <authorList>
            <person name="Jaillon O."/>
            <person name="Aury J.-M."/>
            <person name="Brunet F."/>
            <person name="Petit J.-L."/>
            <person name="Stange-Thomann N."/>
            <person name="Mauceli E."/>
            <person name="Bouneau L."/>
            <person name="Fischer C."/>
            <person name="Ozouf-Costaz C."/>
            <person name="Bernot A."/>
            <person name="Nicaud S."/>
            <person name="Jaffe D."/>
            <person name="Fisher S."/>
            <person name="Lutfalla G."/>
            <person name="Dossat C."/>
            <person name="Segurens B."/>
            <person name="Dasilva C."/>
            <person name="Salanoubat M."/>
            <person name="Levy M."/>
            <person name="Boudet N."/>
            <person name="Castellano S."/>
            <person name="Anthouard V."/>
            <person name="Jubin C."/>
            <person name="Castelli V."/>
            <person name="Katinka M."/>
            <person name="Vacherie B."/>
            <person name="Biemont C."/>
            <person name="Skalli Z."/>
            <person name="Cattolico L."/>
            <person name="Poulain J."/>
            <person name="De Berardinis V."/>
            <person name="Cruaud C."/>
            <person name="Duprat S."/>
            <person name="Brottier P."/>
            <person name="Coutanceau J.-P."/>
            <person name="Gouzy J."/>
            <person name="Parra G."/>
            <person name="Lardier G."/>
            <person name="Chapple C."/>
            <person name="McKernan K.J."/>
            <person name="McEwan P."/>
            <person name="Bosak S."/>
            <person name="Kellis M."/>
            <person name="Volff J.-N."/>
            <person name="Guigo R."/>
            <person name="Zody M.C."/>
            <person name="Mesirov J."/>
            <person name="Lindblad-Toh K."/>
            <person name="Birren B."/>
            <person name="Nusbaum C."/>
            <person name="Kahn D."/>
            <person name="Robinson-Rechavi M."/>
            <person name="Laudet V."/>
            <person name="Schachter V."/>
            <person name="Quetier F."/>
            <person name="Saurin W."/>
            <person name="Scarpelli C."/>
            <person name="Wincker P."/>
            <person name="Lander E.S."/>
            <person name="Weissenbach J."/>
            <person name="Roest Crollius H."/>
        </authorList>
    </citation>
    <scope>NUCLEOTIDE SEQUENCE [LARGE SCALE GENOMIC DNA]</scope>
</reference>
<dbReference type="KEGG" id="tng:GSTEN00013216G001"/>
<comment type="caution">
    <text evidence="1">The sequence shown here is derived from an EMBL/GenBank/DDBJ whole genome shotgun (WGS) entry which is preliminary data.</text>
</comment>
<dbReference type="EMBL" id="CAAE01014344">
    <property type="protein sequence ID" value="CAF96252.1"/>
    <property type="molecule type" value="Genomic_DNA"/>
</dbReference>
<reference evidence="1" key="2">
    <citation type="submission" date="2004-02" db="EMBL/GenBank/DDBJ databases">
        <authorList>
            <consortium name="Genoscope"/>
            <consortium name="Whitehead Institute Centre for Genome Research"/>
        </authorList>
    </citation>
    <scope>NUCLEOTIDE SEQUENCE</scope>
</reference>
<gene>
    <name evidence="1" type="ORF">GSTENG00013216001</name>
</gene>
<accession>Q4SSY0</accession>
<organism evidence="1">
    <name type="scientific">Tetraodon nigroviridis</name>
    <name type="common">Spotted green pufferfish</name>
    <name type="synonym">Chelonodon nigroviridis</name>
    <dbReference type="NCBI Taxonomy" id="99883"/>
    <lineage>
        <taxon>Eukaryota</taxon>
        <taxon>Metazoa</taxon>
        <taxon>Chordata</taxon>
        <taxon>Craniata</taxon>
        <taxon>Vertebrata</taxon>
        <taxon>Euteleostomi</taxon>
        <taxon>Actinopterygii</taxon>
        <taxon>Neopterygii</taxon>
        <taxon>Teleostei</taxon>
        <taxon>Neoteleostei</taxon>
        <taxon>Acanthomorphata</taxon>
        <taxon>Eupercaria</taxon>
        <taxon>Tetraodontiformes</taxon>
        <taxon>Tetradontoidea</taxon>
        <taxon>Tetraodontidae</taxon>
        <taxon>Tetraodon</taxon>
    </lineage>
</organism>
<sequence length="93" mass="10166">MSGQTLTDRIAAAQYSLTGSEVSRAVCKATTHEQTAPKKKHMECKSSICPSINPPIHLVLLTLILPCANRPSWCLPHAPVWGYLFIYLSFPGA</sequence>
<dbReference type="InterPro" id="IPR008942">
    <property type="entry name" value="ENTH_VHS"/>
</dbReference>